<proteinExistence type="predicted"/>
<dbReference type="Gene3D" id="3.90.550.10">
    <property type="entry name" value="Spore Coat Polysaccharide Biosynthesis Protein SpsA, Chain A"/>
    <property type="match status" value="1"/>
</dbReference>
<protein>
    <submittedName>
        <fullName evidence="1">Uncharacterized protein</fullName>
    </submittedName>
</protein>
<comment type="caution">
    <text evidence="1">The sequence shown here is derived from an EMBL/GenBank/DDBJ whole genome shotgun (WGS) entry which is preliminary data.</text>
</comment>
<dbReference type="OrthoDB" id="2014201at2759"/>
<dbReference type="AlphaFoldDB" id="A0A1D1VM52"/>
<dbReference type="InterPro" id="IPR050587">
    <property type="entry name" value="GNT1/Glycosyltrans_8"/>
</dbReference>
<gene>
    <name evidence="1" type="primary">RvY_12628-1</name>
    <name evidence="1" type="synonym">RvY_12628.1</name>
    <name evidence="1" type="ORF">RvY_12628</name>
</gene>
<sequence length="190" mass="21028">MAYLPGLLTLDYSLKAAGSKYPLVALTTDTFPAEGHAALKARGIPWKRIPYLLPSIPKEYTDDPRLHDCRSKLTPVGLTEYQRVIQLDSDMLVLRNMDELMETELDGLEVQGRGQRVFTASHACVCNPLRKTHYSKEWIADNCAFTTQHHDPQAAQHSGAGPKAGLGMPNGGLQVVVPCQAVYWTPRRAT</sequence>
<organism evidence="1 2">
    <name type="scientific">Ramazzottius varieornatus</name>
    <name type="common">Water bear</name>
    <name type="synonym">Tardigrade</name>
    <dbReference type="NCBI Taxonomy" id="947166"/>
    <lineage>
        <taxon>Eukaryota</taxon>
        <taxon>Metazoa</taxon>
        <taxon>Ecdysozoa</taxon>
        <taxon>Tardigrada</taxon>
        <taxon>Eutardigrada</taxon>
        <taxon>Parachela</taxon>
        <taxon>Hypsibioidea</taxon>
        <taxon>Ramazzottiidae</taxon>
        <taxon>Ramazzottius</taxon>
    </lineage>
</organism>
<name>A0A1D1VM52_RAMVA</name>
<dbReference type="STRING" id="947166.A0A1D1VM52"/>
<dbReference type="InterPro" id="IPR029044">
    <property type="entry name" value="Nucleotide-diphossugar_trans"/>
</dbReference>
<evidence type="ECO:0000313" key="1">
    <source>
        <dbReference type="EMBL" id="GAV02011.1"/>
    </source>
</evidence>
<dbReference type="PANTHER" id="PTHR11183">
    <property type="entry name" value="GLYCOGENIN SUBFAMILY MEMBER"/>
    <property type="match status" value="1"/>
</dbReference>
<dbReference type="EMBL" id="BDGG01000007">
    <property type="protein sequence ID" value="GAV02011.1"/>
    <property type="molecule type" value="Genomic_DNA"/>
</dbReference>
<reference evidence="1 2" key="1">
    <citation type="journal article" date="2016" name="Nat. Commun.">
        <title>Extremotolerant tardigrade genome and improved radiotolerance of human cultured cells by tardigrade-unique protein.</title>
        <authorList>
            <person name="Hashimoto T."/>
            <person name="Horikawa D.D."/>
            <person name="Saito Y."/>
            <person name="Kuwahara H."/>
            <person name="Kozuka-Hata H."/>
            <person name="Shin-I T."/>
            <person name="Minakuchi Y."/>
            <person name="Ohishi K."/>
            <person name="Motoyama A."/>
            <person name="Aizu T."/>
            <person name="Enomoto A."/>
            <person name="Kondo K."/>
            <person name="Tanaka S."/>
            <person name="Hara Y."/>
            <person name="Koshikawa S."/>
            <person name="Sagara H."/>
            <person name="Miura T."/>
            <person name="Yokobori S."/>
            <person name="Miyagawa K."/>
            <person name="Suzuki Y."/>
            <person name="Kubo T."/>
            <person name="Oyama M."/>
            <person name="Kohara Y."/>
            <person name="Fujiyama A."/>
            <person name="Arakawa K."/>
            <person name="Katayama T."/>
            <person name="Toyoda A."/>
            <person name="Kunieda T."/>
        </authorList>
    </citation>
    <scope>NUCLEOTIDE SEQUENCE [LARGE SCALE GENOMIC DNA]</scope>
    <source>
        <strain evidence="1 2">YOKOZUNA-1</strain>
    </source>
</reference>
<keyword evidence="2" id="KW-1185">Reference proteome</keyword>
<evidence type="ECO:0000313" key="2">
    <source>
        <dbReference type="Proteomes" id="UP000186922"/>
    </source>
</evidence>
<dbReference type="SUPFAM" id="SSF53448">
    <property type="entry name" value="Nucleotide-diphospho-sugar transferases"/>
    <property type="match status" value="1"/>
</dbReference>
<dbReference type="Proteomes" id="UP000186922">
    <property type="component" value="Unassembled WGS sequence"/>
</dbReference>
<accession>A0A1D1VM52</accession>